<evidence type="ECO:0000313" key="1">
    <source>
        <dbReference type="EMBL" id="EDX05141.1"/>
    </source>
</evidence>
<sequence length="56" mass="6465">MIPDEYPDSYPAGIPPQVYKESENMGICLSNEIQRCLHRMDQKKLLRTKVKSQIAT</sequence>
<accession>B4Q6F9</accession>
<dbReference type="EMBL" id="CM000361">
    <property type="protein sequence ID" value="EDX05141.1"/>
    <property type="molecule type" value="Genomic_DNA"/>
</dbReference>
<gene>
    <name evidence="1" type="primary">Dsim\GD21952</name>
    <name evidence="1" type="ORF">Dsim_GD21952</name>
</gene>
<protein>
    <submittedName>
        <fullName evidence="1">GD21952</fullName>
    </submittedName>
</protein>
<dbReference type="Proteomes" id="UP000000304">
    <property type="component" value="Chromosome 2L"/>
</dbReference>
<dbReference type="AlphaFoldDB" id="B4Q6F9"/>
<reference evidence="1 2" key="1">
    <citation type="journal article" date="2007" name="Nature">
        <title>Evolution of genes and genomes on the Drosophila phylogeny.</title>
        <authorList>
            <consortium name="Drosophila 12 Genomes Consortium"/>
            <person name="Clark A.G."/>
            <person name="Eisen M.B."/>
            <person name="Smith D.R."/>
            <person name="Bergman C.M."/>
            <person name="Oliver B."/>
            <person name="Markow T.A."/>
            <person name="Kaufman T.C."/>
            <person name="Kellis M."/>
            <person name="Gelbart W."/>
            <person name="Iyer V.N."/>
            <person name="Pollard D.A."/>
            <person name="Sackton T.B."/>
            <person name="Larracuente A.M."/>
            <person name="Singh N.D."/>
            <person name="Abad J.P."/>
            <person name="Abt D.N."/>
            <person name="Adryan B."/>
            <person name="Aguade M."/>
            <person name="Akashi H."/>
            <person name="Anderson W.W."/>
            <person name="Aquadro C.F."/>
            <person name="Ardell D.H."/>
            <person name="Arguello R."/>
            <person name="Artieri C.G."/>
            <person name="Barbash D.A."/>
            <person name="Barker D."/>
            <person name="Barsanti P."/>
            <person name="Batterham P."/>
            <person name="Batzoglou S."/>
            <person name="Begun D."/>
            <person name="Bhutkar A."/>
            <person name="Blanco E."/>
            <person name="Bosak S.A."/>
            <person name="Bradley R.K."/>
            <person name="Brand A.D."/>
            <person name="Brent M.R."/>
            <person name="Brooks A.N."/>
            <person name="Brown R.H."/>
            <person name="Butlin R.K."/>
            <person name="Caggese C."/>
            <person name="Calvi B.R."/>
            <person name="Bernardo de Carvalho A."/>
            <person name="Caspi A."/>
            <person name="Castrezana S."/>
            <person name="Celniker S.E."/>
            <person name="Chang J.L."/>
            <person name="Chapple C."/>
            <person name="Chatterji S."/>
            <person name="Chinwalla A."/>
            <person name="Civetta A."/>
            <person name="Clifton S.W."/>
            <person name="Comeron J.M."/>
            <person name="Costello J.C."/>
            <person name="Coyne J.A."/>
            <person name="Daub J."/>
            <person name="David R.G."/>
            <person name="Delcher A.L."/>
            <person name="Delehaunty K."/>
            <person name="Do C.B."/>
            <person name="Ebling H."/>
            <person name="Edwards K."/>
            <person name="Eickbush T."/>
            <person name="Evans J.D."/>
            <person name="Filipski A."/>
            <person name="Findeiss S."/>
            <person name="Freyhult E."/>
            <person name="Fulton L."/>
            <person name="Fulton R."/>
            <person name="Garcia A.C."/>
            <person name="Gardiner A."/>
            <person name="Garfield D.A."/>
            <person name="Garvin B.E."/>
            <person name="Gibson G."/>
            <person name="Gilbert D."/>
            <person name="Gnerre S."/>
            <person name="Godfrey J."/>
            <person name="Good R."/>
            <person name="Gotea V."/>
            <person name="Gravely B."/>
            <person name="Greenberg A.J."/>
            <person name="Griffiths-Jones S."/>
            <person name="Gross S."/>
            <person name="Guigo R."/>
            <person name="Gustafson E.A."/>
            <person name="Haerty W."/>
            <person name="Hahn M.W."/>
            <person name="Halligan D.L."/>
            <person name="Halpern A.L."/>
            <person name="Halter G.M."/>
            <person name="Han M.V."/>
            <person name="Heger A."/>
            <person name="Hillier L."/>
            <person name="Hinrichs A.S."/>
            <person name="Holmes I."/>
            <person name="Hoskins R.A."/>
            <person name="Hubisz M.J."/>
            <person name="Hultmark D."/>
            <person name="Huntley M.A."/>
            <person name="Jaffe D.B."/>
            <person name="Jagadeeshan S."/>
            <person name="Jeck W.R."/>
            <person name="Johnson J."/>
            <person name="Jones C.D."/>
            <person name="Jordan W.C."/>
            <person name="Karpen G.H."/>
            <person name="Kataoka E."/>
            <person name="Keightley P.D."/>
            <person name="Kheradpour P."/>
            <person name="Kirkness E.F."/>
            <person name="Koerich L.B."/>
            <person name="Kristiansen K."/>
            <person name="Kudrna D."/>
            <person name="Kulathinal R.J."/>
            <person name="Kumar S."/>
            <person name="Kwok R."/>
            <person name="Lander E."/>
            <person name="Langley C.H."/>
            <person name="Lapoint R."/>
            <person name="Lazzaro B.P."/>
            <person name="Lee S.J."/>
            <person name="Levesque L."/>
            <person name="Li R."/>
            <person name="Lin C.F."/>
            <person name="Lin M.F."/>
            <person name="Lindblad-Toh K."/>
            <person name="Llopart A."/>
            <person name="Long M."/>
            <person name="Low L."/>
            <person name="Lozovsky E."/>
            <person name="Lu J."/>
            <person name="Luo M."/>
            <person name="Machado C.A."/>
            <person name="Makalowski W."/>
            <person name="Marzo M."/>
            <person name="Matsuda M."/>
            <person name="Matzkin L."/>
            <person name="McAllister B."/>
            <person name="McBride C.S."/>
            <person name="McKernan B."/>
            <person name="McKernan K."/>
            <person name="Mendez-Lago M."/>
            <person name="Minx P."/>
            <person name="Mollenhauer M.U."/>
            <person name="Montooth K."/>
            <person name="Mount S.M."/>
            <person name="Mu X."/>
            <person name="Myers E."/>
            <person name="Negre B."/>
            <person name="Newfeld S."/>
            <person name="Nielsen R."/>
            <person name="Noor M.A."/>
            <person name="O'Grady P."/>
            <person name="Pachter L."/>
            <person name="Papaceit M."/>
            <person name="Parisi M.J."/>
            <person name="Parisi M."/>
            <person name="Parts L."/>
            <person name="Pedersen J.S."/>
            <person name="Pesole G."/>
            <person name="Phillippy A.M."/>
            <person name="Ponting C.P."/>
            <person name="Pop M."/>
            <person name="Porcelli D."/>
            <person name="Powell J.R."/>
            <person name="Prohaska S."/>
            <person name="Pruitt K."/>
            <person name="Puig M."/>
            <person name="Quesneville H."/>
            <person name="Ram K.R."/>
            <person name="Rand D."/>
            <person name="Rasmussen M.D."/>
            <person name="Reed L.K."/>
            <person name="Reenan R."/>
            <person name="Reily A."/>
            <person name="Remington K.A."/>
            <person name="Rieger T.T."/>
            <person name="Ritchie M.G."/>
            <person name="Robin C."/>
            <person name="Rogers Y.H."/>
            <person name="Rohde C."/>
            <person name="Rozas J."/>
            <person name="Rubenfield M.J."/>
            <person name="Ruiz A."/>
            <person name="Russo S."/>
            <person name="Salzberg S.L."/>
            <person name="Sanchez-Gracia A."/>
            <person name="Saranga D.J."/>
            <person name="Sato H."/>
            <person name="Schaeffer S.W."/>
            <person name="Schatz M.C."/>
            <person name="Schlenke T."/>
            <person name="Schwartz R."/>
            <person name="Segarra C."/>
            <person name="Singh R.S."/>
            <person name="Sirot L."/>
            <person name="Sirota M."/>
            <person name="Sisneros N.B."/>
            <person name="Smith C.D."/>
            <person name="Smith T.F."/>
            <person name="Spieth J."/>
            <person name="Stage D.E."/>
            <person name="Stark A."/>
            <person name="Stephan W."/>
            <person name="Strausberg R.L."/>
            <person name="Strempel S."/>
            <person name="Sturgill D."/>
            <person name="Sutton G."/>
            <person name="Sutton G.G."/>
            <person name="Tao W."/>
            <person name="Teichmann S."/>
            <person name="Tobari Y.N."/>
            <person name="Tomimura Y."/>
            <person name="Tsolas J.M."/>
            <person name="Valente V.L."/>
            <person name="Venter E."/>
            <person name="Venter J.C."/>
            <person name="Vicario S."/>
            <person name="Vieira F.G."/>
            <person name="Vilella A.J."/>
            <person name="Villasante A."/>
            <person name="Walenz B."/>
            <person name="Wang J."/>
            <person name="Wasserman M."/>
            <person name="Watts T."/>
            <person name="Wilson D."/>
            <person name="Wilson R.K."/>
            <person name="Wing R.A."/>
            <person name="Wolfner M.F."/>
            <person name="Wong A."/>
            <person name="Wong G.K."/>
            <person name="Wu C.I."/>
            <person name="Wu G."/>
            <person name="Yamamoto D."/>
            <person name="Yang H.P."/>
            <person name="Yang S.P."/>
            <person name="Yorke J.A."/>
            <person name="Yoshida K."/>
            <person name="Zdobnov E."/>
            <person name="Zhang P."/>
            <person name="Zhang Y."/>
            <person name="Zimin A.V."/>
            <person name="Baldwin J."/>
            <person name="Abdouelleil A."/>
            <person name="Abdulkadir J."/>
            <person name="Abebe A."/>
            <person name="Abera B."/>
            <person name="Abreu J."/>
            <person name="Acer S.C."/>
            <person name="Aftuck L."/>
            <person name="Alexander A."/>
            <person name="An P."/>
            <person name="Anderson E."/>
            <person name="Anderson S."/>
            <person name="Arachi H."/>
            <person name="Azer M."/>
            <person name="Bachantsang P."/>
            <person name="Barry A."/>
            <person name="Bayul T."/>
            <person name="Berlin A."/>
            <person name="Bessette D."/>
            <person name="Bloom T."/>
            <person name="Blye J."/>
            <person name="Boguslavskiy L."/>
            <person name="Bonnet C."/>
            <person name="Boukhgalter B."/>
            <person name="Bourzgui I."/>
            <person name="Brown A."/>
            <person name="Cahill P."/>
            <person name="Channer S."/>
            <person name="Cheshatsang Y."/>
            <person name="Chuda L."/>
            <person name="Citroen M."/>
            <person name="Collymore A."/>
            <person name="Cooke P."/>
            <person name="Costello M."/>
            <person name="D'Aco K."/>
            <person name="Daza R."/>
            <person name="De Haan G."/>
            <person name="DeGray S."/>
            <person name="DeMaso C."/>
            <person name="Dhargay N."/>
            <person name="Dooley K."/>
            <person name="Dooley E."/>
            <person name="Doricent M."/>
            <person name="Dorje P."/>
            <person name="Dorjee K."/>
            <person name="Dupes A."/>
            <person name="Elong R."/>
            <person name="Falk J."/>
            <person name="Farina A."/>
            <person name="Faro S."/>
            <person name="Ferguson D."/>
            <person name="Fisher S."/>
            <person name="Foley C.D."/>
            <person name="Franke A."/>
            <person name="Friedrich D."/>
            <person name="Gadbois L."/>
            <person name="Gearin G."/>
            <person name="Gearin C.R."/>
            <person name="Giannoukos G."/>
            <person name="Goode T."/>
            <person name="Graham J."/>
            <person name="Grandbois E."/>
            <person name="Grewal S."/>
            <person name="Gyaltsen K."/>
            <person name="Hafez N."/>
            <person name="Hagos B."/>
            <person name="Hall J."/>
            <person name="Henson C."/>
            <person name="Hollinger A."/>
            <person name="Honan T."/>
            <person name="Huard M.D."/>
            <person name="Hughes L."/>
            <person name="Hurhula B."/>
            <person name="Husby M.E."/>
            <person name="Kamat A."/>
            <person name="Kanga B."/>
            <person name="Kashin S."/>
            <person name="Khazanovich D."/>
            <person name="Kisner P."/>
            <person name="Lance K."/>
            <person name="Lara M."/>
            <person name="Lee W."/>
            <person name="Lennon N."/>
            <person name="Letendre F."/>
            <person name="LeVine R."/>
            <person name="Lipovsky A."/>
            <person name="Liu X."/>
            <person name="Liu J."/>
            <person name="Liu S."/>
            <person name="Lokyitsang T."/>
            <person name="Lokyitsang Y."/>
            <person name="Lubonja R."/>
            <person name="Lui A."/>
            <person name="MacDonald P."/>
            <person name="Magnisalis V."/>
            <person name="Maru K."/>
            <person name="Matthews C."/>
            <person name="McCusker W."/>
            <person name="McDonough S."/>
            <person name="Mehta T."/>
            <person name="Meldrim J."/>
            <person name="Meneus L."/>
            <person name="Mihai O."/>
            <person name="Mihalev A."/>
            <person name="Mihova T."/>
            <person name="Mittelman R."/>
            <person name="Mlenga V."/>
            <person name="Montmayeur A."/>
            <person name="Mulrain L."/>
            <person name="Navidi A."/>
            <person name="Naylor J."/>
            <person name="Negash T."/>
            <person name="Nguyen T."/>
            <person name="Nguyen N."/>
            <person name="Nicol R."/>
            <person name="Norbu C."/>
            <person name="Norbu N."/>
            <person name="Novod N."/>
            <person name="O'Neill B."/>
            <person name="Osman S."/>
            <person name="Markiewicz E."/>
            <person name="Oyono O.L."/>
            <person name="Patti C."/>
            <person name="Phunkhang P."/>
            <person name="Pierre F."/>
            <person name="Priest M."/>
            <person name="Raghuraman S."/>
            <person name="Rege F."/>
            <person name="Reyes R."/>
            <person name="Rise C."/>
            <person name="Rogov P."/>
            <person name="Ross K."/>
            <person name="Ryan E."/>
            <person name="Settipalli S."/>
            <person name="Shea T."/>
            <person name="Sherpa N."/>
            <person name="Shi L."/>
            <person name="Shih D."/>
            <person name="Sparrow T."/>
            <person name="Spaulding J."/>
            <person name="Stalker J."/>
            <person name="Stange-Thomann N."/>
            <person name="Stavropoulos S."/>
            <person name="Stone C."/>
            <person name="Strader C."/>
            <person name="Tesfaye S."/>
            <person name="Thomson T."/>
            <person name="Thoulutsang Y."/>
            <person name="Thoulutsang D."/>
            <person name="Topham K."/>
            <person name="Topping I."/>
            <person name="Tsamla T."/>
            <person name="Vassiliev H."/>
            <person name="Vo A."/>
            <person name="Wangchuk T."/>
            <person name="Wangdi T."/>
            <person name="Weiand M."/>
            <person name="Wilkinson J."/>
            <person name="Wilson A."/>
            <person name="Yadav S."/>
            <person name="Young G."/>
            <person name="Yu Q."/>
            <person name="Zembek L."/>
            <person name="Zhong D."/>
            <person name="Zimmer A."/>
            <person name="Zwirko Z."/>
            <person name="Jaffe D.B."/>
            <person name="Alvarez P."/>
            <person name="Brockman W."/>
            <person name="Butler J."/>
            <person name="Chin C."/>
            <person name="Gnerre S."/>
            <person name="Grabherr M."/>
            <person name="Kleber M."/>
            <person name="Mauceli E."/>
            <person name="MacCallum I."/>
        </authorList>
    </citation>
    <scope>NUCLEOTIDE SEQUENCE [LARGE SCALE GENOMIC DNA]</scope>
    <source>
        <strain evidence="2">white501</strain>
    </source>
</reference>
<organism evidence="1 2">
    <name type="scientific">Drosophila simulans</name>
    <name type="common">Fruit fly</name>
    <dbReference type="NCBI Taxonomy" id="7240"/>
    <lineage>
        <taxon>Eukaryota</taxon>
        <taxon>Metazoa</taxon>
        <taxon>Ecdysozoa</taxon>
        <taxon>Arthropoda</taxon>
        <taxon>Hexapoda</taxon>
        <taxon>Insecta</taxon>
        <taxon>Pterygota</taxon>
        <taxon>Neoptera</taxon>
        <taxon>Endopterygota</taxon>
        <taxon>Diptera</taxon>
        <taxon>Brachycera</taxon>
        <taxon>Muscomorpha</taxon>
        <taxon>Ephydroidea</taxon>
        <taxon>Drosophilidae</taxon>
        <taxon>Drosophila</taxon>
        <taxon>Sophophora</taxon>
    </lineage>
</organism>
<name>B4Q6F9_DROSI</name>
<evidence type="ECO:0000313" key="2">
    <source>
        <dbReference type="Proteomes" id="UP000000304"/>
    </source>
</evidence>
<dbReference type="HOGENOM" id="CLU_3016461_0_0_1"/>
<proteinExistence type="predicted"/>
<keyword evidence="2" id="KW-1185">Reference proteome</keyword>